<evidence type="ECO:0000313" key="6">
    <source>
        <dbReference type="Proteomes" id="UP000499080"/>
    </source>
</evidence>
<evidence type="ECO:0000313" key="1">
    <source>
        <dbReference type="EMBL" id="GBL99565.1"/>
    </source>
</evidence>
<dbReference type="Gene3D" id="1.10.167.10">
    <property type="entry name" value="Regulator of G-protein Signalling 4, domain 2"/>
    <property type="match status" value="1"/>
</dbReference>
<evidence type="ECO:0000313" key="5">
    <source>
        <dbReference type="EMBL" id="GBM06792.1"/>
    </source>
</evidence>
<dbReference type="OrthoDB" id="6415467at2759"/>
<reference evidence="1 6" key="1">
    <citation type="journal article" date="2019" name="Sci. Rep.">
        <title>Orb-weaving spider Araneus ventricosus genome elucidates the spidroin gene catalogue.</title>
        <authorList>
            <person name="Kono N."/>
            <person name="Nakamura H."/>
            <person name="Ohtoshi R."/>
            <person name="Moran D.A.P."/>
            <person name="Shinohara A."/>
            <person name="Yoshida Y."/>
            <person name="Fujiwara M."/>
            <person name="Mori M."/>
            <person name="Tomita M."/>
            <person name="Arakawa K."/>
        </authorList>
    </citation>
    <scope>NUCLEOTIDE SEQUENCE [LARGE SCALE GENOMIC DNA]</scope>
</reference>
<dbReference type="EMBL" id="BGPR01162077">
    <property type="protein sequence ID" value="GBL99610.1"/>
    <property type="molecule type" value="Genomic_DNA"/>
</dbReference>
<dbReference type="EMBL" id="BGPR01162070">
    <property type="protein sequence ID" value="GBL99583.1"/>
    <property type="molecule type" value="Genomic_DNA"/>
</dbReference>
<name>A0A4Y2C6X4_ARAVE</name>
<keyword evidence="6" id="KW-1185">Reference proteome</keyword>
<dbReference type="EMBL" id="BGPR01162065">
    <property type="protein sequence ID" value="GBL99565.1"/>
    <property type="molecule type" value="Genomic_DNA"/>
</dbReference>
<dbReference type="SUPFAM" id="SSF48097">
    <property type="entry name" value="Regulator of G-protein signaling, RGS"/>
    <property type="match status" value="1"/>
</dbReference>
<evidence type="ECO:0000313" key="2">
    <source>
        <dbReference type="EMBL" id="GBL99583.1"/>
    </source>
</evidence>
<dbReference type="InterPro" id="IPR036305">
    <property type="entry name" value="RGS_sf"/>
</dbReference>
<dbReference type="EMBL" id="BGPR01164138">
    <property type="protein sequence ID" value="GBM06792.1"/>
    <property type="molecule type" value="Genomic_DNA"/>
</dbReference>
<evidence type="ECO:0000313" key="3">
    <source>
        <dbReference type="EMBL" id="GBL99610.1"/>
    </source>
</evidence>
<evidence type="ECO:0000313" key="4">
    <source>
        <dbReference type="EMBL" id="GBL99666.1"/>
    </source>
</evidence>
<dbReference type="InterPro" id="IPR044926">
    <property type="entry name" value="RGS_subdomain_2"/>
</dbReference>
<accession>A0A4Y2C6X4</accession>
<dbReference type="EMBL" id="BGPR01162095">
    <property type="protein sequence ID" value="GBL99666.1"/>
    <property type="molecule type" value="Genomic_DNA"/>
</dbReference>
<sequence>MTSLSAQGYVFFYHSVESYKVSAEQMLSQIKQTQTSSASDLECLREAAMHIFDLYLSEKATLRVRLDESLLKKLLCKIRTEVPGSAWFDEAQIKVDYFIYFILASSSHQLVHWEYNFN</sequence>
<dbReference type="AlphaFoldDB" id="A0A4Y2C6X4"/>
<dbReference type="Proteomes" id="UP000499080">
    <property type="component" value="Unassembled WGS sequence"/>
</dbReference>
<organism evidence="1 6">
    <name type="scientific">Araneus ventricosus</name>
    <name type="common">Orbweaver spider</name>
    <name type="synonym">Epeira ventricosa</name>
    <dbReference type="NCBI Taxonomy" id="182803"/>
    <lineage>
        <taxon>Eukaryota</taxon>
        <taxon>Metazoa</taxon>
        <taxon>Ecdysozoa</taxon>
        <taxon>Arthropoda</taxon>
        <taxon>Chelicerata</taxon>
        <taxon>Arachnida</taxon>
        <taxon>Araneae</taxon>
        <taxon>Araneomorphae</taxon>
        <taxon>Entelegynae</taxon>
        <taxon>Araneoidea</taxon>
        <taxon>Araneidae</taxon>
        <taxon>Araneus</taxon>
    </lineage>
</organism>
<gene>
    <name evidence="1" type="ORF">AVEN_103492_1</name>
    <name evidence="5" type="ORF">AVEN_125360_1</name>
    <name evidence="4" type="ORF">AVEN_214713_1</name>
    <name evidence="2" type="ORF">AVEN_244499_1</name>
    <name evidence="3" type="ORF">AVEN_272229_1</name>
</gene>
<protein>
    <submittedName>
        <fullName evidence="1">Uncharacterized protein</fullName>
    </submittedName>
</protein>
<proteinExistence type="predicted"/>
<comment type="caution">
    <text evidence="1">The sequence shown here is derived from an EMBL/GenBank/DDBJ whole genome shotgun (WGS) entry which is preliminary data.</text>
</comment>